<proteinExistence type="predicted"/>
<protein>
    <submittedName>
        <fullName evidence="3">Uncharacterized protein</fullName>
    </submittedName>
</protein>
<feature type="coiled-coil region" evidence="1">
    <location>
        <begin position="254"/>
        <end position="339"/>
    </location>
</feature>
<organism evidence="3 4">
    <name type="scientific">Tetrahymena thermophila (strain SB210)</name>
    <dbReference type="NCBI Taxonomy" id="312017"/>
    <lineage>
        <taxon>Eukaryota</taxon>
        <taxon>Sar</taxon>
        <taxon>Alveolata</taxon>
        <taxon>Ciliophora</taxon>
        <taxon>Intramacronucleata</taxon>
        <taxon>Oligohymenophorea</taxon>
        <taxon>Hymenostomatida</taxon>
        <taxon>Tetrahymenina</taxon>
        <taxon>Tetrahymenidae</taxon>
        <taxon>Tetrahymena</taxon>
    </lineage>
</organism>
<dbReference type="GeneID" id="24438857"/>
<sequence length="409" mass="48893">MLSRKVSYQQNPDTSVVPNEFLDSLPTNKQIKNFVISRISPLKSRLKTHSVNDLSLNNDLSIGDLQQIYQVEKQSNQLQVSHNRAEYNSQLDILNSLKHHRKVSSNQFALPKIEERKNSRIMYLEAYSDENKMQKGKEKQKRSVSLSKNREKTQQNENQIDLNKRKSIQTEINNVELDNWKVQNQQKSTKITNLKTLSPKIQKKTPNQEEFQEQLKKQVKFFKRKQELDGQIFEQVELFQRQLEQDKDIEKILFDTYEKENKDNQERKQKIQQQNKQTSFVIKQQIQEKALKNKEQFEKLKLENNQISQQKQDEDKKNNLILIQKKKELQNHYKELAKQILIKQKSNQQSEVPISKPKEQSFNDRICSQDQSRIQNRQENSKSIQGFLKKQQRDQKEHMFLEYKNMYDI</sequence>
<keyword evidence="1" id="KW-0175">Coiled coil</keyword>
<evidence type="ECO:0000256" key="2">
    <source>
        <dbReference type="SAM" id="MobiDB-lite"/>
    </source>
</evidence>
<dbReference type="EMBL" id="GG662856">
    <property type="protein sequence ID" value="EWS76565.1"/>
    <property type="molecule type" value="Genomic_DNA"/>
</dbReference>
<reference evidence="4" key="1">
    <citation type="journal article" date="2006" name="PLoS Biol.">
        <title>Macronuclear genome sequence of the ciliate Tetrahymena thermophila, a model eukaryote.</title>
        <authorList>
            <person name="Eisen J.A."/>
            <person name="Coyne R.S."/>
            <person name="Wu M."/>
            <person name="Wu D."/>
            <person name="Thiagarajan M."/>
            <person name="Wortman J.R."/>
            <person name="Badger J.H."/>
            <person name="Ren Q."/>
            <person name="Amedeo P."/>
            <person name="Jones K.M."/>
            <person name="Tallon L.J."/>
            <person name="Delcher A.L."/>
            <person name="Salzberg S.L."/>
            <person name="Silva J.C."/>
            <person name="Haas B.J."/>
            <person name="Majoros W.H."/>
            <person name="Farzad M."/>
            <person name="Carlton J.M."/>
            <person name="Smith R.K. Jr."/>
            <person name="Garg J."/>
            <person name="Pearlman R.E."/>
            <person name="Karrer K.M."/>
            <person name="Sun L."/>
            <person name="Manning G."/>
            <person name="Elde N.C."/>
            <person name="Turkewitz A.P."/>
            <person name="Asai D.J."/>
            <person name="Wilkes D.E."/>
            <person name="Wang Y."/>
            <person name="Cai H."/>
            <person name="Collins K."/>
            <person name="Stewart B.A."/>
            <person name="Lee S.R."/>
            <person name="Wilamowska K."/>
            <person name="Weinberg Z."/>
            <person name="Ruzzo W.L."/>
            <person name="Wloga D."/>
            <person name="Gaertig J."/>
            <person name="Frankel J."/>
            <person name="Tsao C.-C."/>
            <person name="Gorovsky M.A."/>
            <person name="Keeling P.J."/>
            <person name="Waller R.F."/>
            <person name="Patron N.J."/>
            <person name="Cherry J.M."/>
            <person name="Stover N.A."/>
            <person name="Krieger C.J."/>
            <person name="del Toro C."/>
            <person name="Ryder H.F."/>
            <person name="Williamson S.C."/>
            <person name="Barbeau R.A."/>
            <person name="Hamilton E.P."/>
            <person name="Orias E."/>
        </authorList>
    </citation>
    <scope>NUCLEOTIDE SEQUENCE [LARGE SCALE GENOMIC DNA]</scope>
    <source>
        <strain evidence="4">SB210</strain>
    </source>
</reference>
<evidence type="ECO:0000256" key="1">
    <source>
        <dbReference type="SAM" id="Coils"/>
    </source>
</evidence>
<dbReference type="RefSeq" id="XP_012650851.1">
    <property type="nucleotide sequence ID" value="XM_012795397.1"/>
</dbReference>
<dbReference type="InParanoid" id="W7XB12"/>
<dbReference type="Proteomes" id="UP000009168">
    <property type="component" value="Unassembled WGS sequence"/>
</dbReference>
<dbReference type="KEGG" id="tet:TTHERM_000418498"/>
<dbReference type="STRING" id="312017.W7XB12"/>
<gene>
    <name evidence="3" type="ORF">TTHERM_000418498</name>
</gene>
<accession>W7XB12</accession>
<evidence type="ECO:0000313" key="4">
    <source>
        <dbReference type="Proteomes" id="UP000009168"/>
    </source>
</evidence>
<keyword evidence="4" id="KW-1185">Reference proteome</keyword>
<evidence type="ECO:0000313" key="3">
    <source>
        <dbReference type="EMBL" id="EWS76565.1"/>
    </source>
</evidence>
<feature type="region of interest" description="Disordered" evidence="2">
    <location>
        <begin position="131"/>
        <end position="158"/>
    </location>
</feature>
<dbReference type="AlphaFoldDB" id="W7XB12"/>
<name>W7XB12_TETTS</name>